<sequence length="91" mass="10299">MAGTWRVGVRQMRSPLETQWGFDNRSIANQLIIWLMHLPGPVQVKIVLGIAVYSASNCELLTGTVRLYLGCERVPLISFGRVHFYFDGFVT</sequence>
<evidence type="ECO:0000313" key="2">
    <source>
        <dbReference type="Proteomes" id="UP000625711"/>
    </source>
</evidence>
<evidence type="ECO:0000313" key="1">
    <source>
        <dbReference type="EMBL" id="KAF7270121.1"/>
    </source>
</evidence>
<name>A0A834M6Q6_RHYFE</name>
<proteinExistence type="predicted"/>
<gene>
    <name evidence="1" type="ORF">GWI33_016889</name>
</gene>
<protein>
    <submittedName>
        <fullName evidence="1">Uncharacterized protein</fullName>
    </submittedName>
</protein>
<accession>A0A834M6Q6</accession>
<dbReference type="Proteomes" id="UP000625711">
    <property type="component" value="Unassembled WGS sequence"/>
</dbReference>
<reference evidence="1" key="1">
    <citation type="submission" date="2020-08" db="EMBL/GenBank/DDBJ databases">
        <title>Genome sequencing and assembly of the red palm weevil Rhynchophorus ferrugineus.</title>
        <authorList>
            <person name="Dias G.B."/>
            <person name="Bergman C.M."/>
            <person name="Manee M."/>
        </authorList>
    </citation>
    <scope>NUCLEOTIDE SEQUENCE</scope>
    <source>
        <strain evidence="1">AA-2017</strain>
        <tissue evidence="1">Whole larva</tissue>
    </source>
</reference>
<comment type="caution">
    <text evidence="1">The sequence shown here is derived from an EMBL/GenBank/DDBJ whole genome shotgun (WGS) entry which is preliminary data.</text>
</comment>
<organism evidence="1 2">
    <name type="scientific">Rhynchophorus ferrugineus</name>
    <name type="common">Red palm weevil</name>
    <name type="synonym">Curculio ferrugineus</name>
    <dbReference type="NCBI Taxonomy" id="354439"/>
    <lineage>
        <taxon>Eukaryota</taxon>
        <taxon>Metazoa</taxon>
        <taxon>Ecdysozoa</taxon>
        <taxon>Arthropoda</taxon>
        <taxon>Hexapoda</taxon>
        <taxon>Insecta</taxon>
        <taxon>Pterygota</taxon>
        <taxon>Neoptera</taxon>
        <taxon>Endopterygota</taxon>
        <taxon>Coleoptera</taxon>
        <taxon>Polyphaga</taxon>
        <taxon>Cucujiformia</taxon>
        <taxon>Curculionidae</taxon>
        <taxon>Dryophthorinae</taxon>
        <taxon>Rhynchophorus</taxon>
    </lineage>
</organism>
<dbReference type="EMBL" id="JAACXV010014133">
    <property type="protein sequence ID" value="KAF7270121.1"/>
    <property type="molecule type" value="Genomic_DNA"/>
</dbReference>
<dbReference type="AlphaFoldDB" id="A0A834M6Q6"/>
<keyword evidence="2" id="KW-1185">Reference proteome</keyword>